<organism evidence="2 3">
    <name type="scientific">Enhygromyxa salina</name>
    <dbReference type="NCBI Taxonomy" id="215803"/>
    <lineage>
        <taxon>Bacteria</taxon>
        <taxon>Pseudomonadati</taxon>
        <taxon>Myxococcota</taxon>
        <taxon>Polyangia</taxon>
        <taxon>Nannocystales</taxon>
        <taxon>Nannocystaceae</taxon>
        <taxon>Enhygromyxa</taxon>
    </lineage>
</organism>
<gene>
    <name evidence="2" type="ORF">ENSA7_73220</name>
</gene>
<dbReference type="Proteomes" id="UP000238823">
    <property type="component" value="Unassembled WGS sequence"/>
</dbReference>
<evidence type="ECO:0000313" key="3">
    <source>
        <dbReference type="Proteomes" id="UP000238823"/>
    </source>
</evidence>
<dbReference type="InterPro" id="IPR002882">
    <property type="entry name" value="CofD"/>
</dbReference>
<dbReference type="RefSeq" id="WP_106094116.1">
    <property type="nucleotide sequence ID" value="NZ_PVNL01000136.1"/>
</dbReference>
<dbReference type="CDD" id="cd07187">
    <property type="entry name" value="YvcK_like"/>
    <property type="match status" value="1"/>
</dbReference>
<sequence length="417" mass="45736">MQDPSRADQKTPPSISKGRRQQITLTQTRQVPSPLRLARYQRAPEIGPKILFFSGGSALRKTSRVLTEYTHNSVHLITPFDSGGSSAKLRDAFPMISVGDLRNRLMALADTRLLGHPEVYQLFDTRLVDHDDQALLRARLDTMVSGQDPLVAAVPMPLRKLIRNHLGYFREHMPSSFDLRGASVGNLILAGGYLNNRSDIDAVIFLFSKLVAVRGIVRPVVDSNLHLCAQLEDGTLVAGQHEITSRQTPLSAPIRALRLTEAIDELGGPEAVAEIDDRTTQLIDEAELICFPIGSFWTSVMACLLPRGVGAAVARAGCPKVYVPNCGDDPEELGLAPHDQVRVLLEQLRRDAGEDTPTELLLHFVLVDSERGEYAGGLDVDAIEAHGVEVIDTPLINDETAPLLEPRRLVELLLSLI</sequence>
<dbReference type="AlphaFoldDB" id="A0A2S9XS52"/>
<dbReference type="Gene3D" id="3.40.50.10680">
    <property type="entry name" value="CofD-like domains"/>
    <property type="match status" value="1"/>
</dbReference>
<dbReference type="NCBIfam" id="TIGR04357">
    <property type="entry name" value="CofD_rel_GAK"/>
    <property type="match status" value="1"/>
</dbReference>
<reference evidence="2 3" key="1">
    <citation type="submission" date="2018-03" db="EMBL/GenBank/DDBJ databases">
        <title>Draft Genome Sequences of the Obligatory Marine Myxobacteria Enhygromyxa salina SWB007.</title>
        <authorList>
            <person name="Poehlein A."/>
            <person name="Moghaddam J.A."/>
            <person name="Harms H."/>
            <person name="Alanjari M."/>
            <person name="Koenig G.M."/>
            <person name="Daniel R."/>
            <person name="Schaeberle T.F."/>
        </authorList>
    </citation>
    <scope>NUCLEOTIDE SEQUENCE [LARGE SCALE GENOMIC DNA]</scope>
    <source>
        <strain evidence="2 3">SWB007</strain>
    </source>
</reference>
<name>A0A2S9XS52_9BACT</name>
<dbReference type="InterPro" id="IPR027591">
    <property type="entry name" value="CofD-rel_GAK"/>
</dbReference>
<accession>A0A2S9XS52</accession>
<evidence type="ECO:0000256" key="1">
    <source>
        <dbReference type="SAM" id="MobiDB-lite"/>
    </source>
</evidence>
<dbReference type="GO" id="GO:0043743">
    <property type="term" value="F:LPPG:FO 2-phospho-L-lactate transferase activity"/>
    <property type="evidence" value="ECO:0007669"/>
    <property type="project" value="InterPro"/>
</dbReference>
<dbReference type="OrthoDB" id="5413830at2"/>
<dbReference type="PANTHER" id="PTHR31240:SF0">
    <property type="entry name" value="MATERNAL EFFECT EMBRYO ARREST 18"/>
    <property type="match status" value="1"/>
</dbReference>
<evidence type="ECO:0000313" key="2">
    <source>
        <dbReference type="EMBL" id="PRP95688.1"/>
    </source>
</evidence>
<protein>
    <submittedName>
        <fullName evidence="2">Gluconeogenesis factor</fullName>
    </submittedName>
</protein>
<dbReference type="SUPFAM" id="SSF142338">
    <property type="entry name" value="CofD-like"/>
    <property type="match status" value="1"/>
</dbReference>
<dbReference type="EMBL" id="PVNL01000136">
    <property type="protein sequence ID" value="PRP95688.1"/>
    <property type="molecule type" value="Genomic_DNA"/>
</dbReference>
<comment type="caution">
    <text evidence="2">The sequence shown here is derived from an EMBL/GenBank/DDBJ whole genome shotgun (WGS) entry which is preliminary data.</text>
</comment>
<proteinExistence type="predicted"/>
<dbReference type="Pfam" id="PF01933">
    <property type="entry name" value="CofD"/>
    <property type="match status" value="1"/>
</dbReference>
<feature type="region of interest" description="Disordered" evidence="1">
    <location>
        <begin position="1"/>
        <end position="22"/>
    </location>
</feature>
<dbReference type="InterPro" id="IPR038136">
    <property type="entry name" value="CofD-like_dom_sf"/>
</dbReference>
<dbReference type="PANTHER" id="PTHR31240">
    <property type="entry name" value="MATERNAL EFFECT EMBRYO ARREST 18"/>
    <property type="match status" value="1"/>
</dbReference>